<feature type="domain" description="PAC" evidence="9">
    <location>
        <begin position="453"/>
        <end position="505"/>
    </location>
</feature>
<gene>
    <name evidence="10" type="ORF">SAMN03080594_103273</name>
</gene>
<dbReference type="RefSeq" id="WP_072861884.1">
    <property type="nucleotide sequence ID" value="NZ_FQUX01000003.1"/>
</dbReference>
<dbReference type="SUPFAM" id="SSF55874">
    <property type="entry name" value="ATPase domain of HSP90 chaperone/DNA topoisomerase II/histidine kinase"/>
    <property type="match status" value="1"/>
</dbReference>
<sequence>MNEQLTNSDLFQSIFESSLAGLFVVDQHGSILIANMSAQKMFGYVEGELVQRDIQLIIPDWKLNAVGAEMNKVVVGPNQFYGRDRNGVKFPIDIRIVPTVVKSQNLKVIYCKPADISVFESDRKFRTLISNVSGIVYRSKTDRPWNIEFISEACLNITGYSPAQFYDSPDISWDTLIHPEDLSRILLEVEKGMADKKQYQLTYRITTANKQIKWIWEQVSCVMDEQGNVCGLEGFMQDITKGKEIEMALDKEKKLLRQYMDSSPTMFLVISKDHTVELVNKRTCEILGLEQDAILNKNWLGNFIPARDKKRITELFEDIFQEKLEVPNIYENHIVAKGGEERLIQWSNATLRNGNNEIIGVVSSGLDITETTFLQDTLNIRNRALEAVGNGIIIVDAKLPDQPIIYCNKSFTDITGYGTGEVTGKNCRFLQNDDRDQLGIAQLARAVKEGMPCRVLVRNYRKDGALFWNDLFITPLYDKNEKLTHFIGVLNDVTEIQDAKKKLEEYALHLENTVEERTREVQSTVRKLVSTSLSLEDQLVETQRAERKAKLSRALFTAIAHNFPNGVIMVFNSDYELVYVEGEEMDRININKSEFEGIPIDHIPVFSKWQINKIKSDIRKTLRGSNISFEVDFQNQCYAVNSTPLYSDEKEIKWALFVYNNVTEQKEVQHKLEKTLKVEKELNELKSRFISMASHEFRTPLSAILSSAILIGKQNEPGKEDRRMKHVSRIRNNVKDLVVILNDFLSLSKLEEGKVQVKPKSFELIQFVKMLVDELEPNKKEGQDIVLKHSQPSISVYLDPKLLNHILINLLSNAIKYSEEQKEIIIEIKVNGKDLSINIKDKGIGIPKEEQKNLFNRFFRAENATNIQGTGLGLHIVKQYTELLSGGVSFNSELGVGSTFSLMLPVNIYENEKNSIN</sequence>
<comment type="catalytic activity">
    <reaction evidence="1">
        <text>ATP + protein L-histidine = ADP + protein N-phospho-L-histidine.</text>
        <dbReference type="EC" id="2.7.13.3"/>
    </reaction>
</comment>
<dbReference type="PRINTS" id="PR00344">
    <property type="entry name" value="BCTRLSENSOR"/>
</dbReference>
<dbReference type="Pfam" id="PF08448">
    <property type="entry name" value="PAS_4"/>
    <property type="match status" value="1"/>
</dbReference>
<dbReference type="InterPro" id="IPR005467">
    <property type="entry name" value="His_kinase_dom"/>
</dbReference>
<keyword evidence="5" id="KW-0418">Kinase</keyword>
<organism evidence="10 11">
    <name type="scientific">Arenibacter palladensis</name>
    <dbReference type="NCBI Taxonomy" id="237373"/>
    <lineage>
        <taxon>Bacteria</taxon>
        <taxon>Pseudomonadati</taxon>
        <taxon>Bacteroidota</taxon>
        <taxon>Flavobacteriia</taxon>
        <taxon>Flavobacteriales</taxon>
        <taxon>Flavobacteriaceae</taxon>
        <taxon>Arenibacter</taxon>
    </lineage>
</organism>
<dbReference type="InterPro" id="IPR004358">
    <property type="entry name" value="Sig_transdc_His_kin-like_C"/>
</dbReference>
<feature type="domain" description="PAC" evidence="9">
    <location>
        <begin position="199"/>
        <end position="251"/>
    </location>
</feature>
<evidence type="ECO:0000259" key="9">
    <source>
        <dbReference type="PROSITE" id="PS50113"/>
    </source>
</evidence>
<evidence type="ECO:0000256" key="1">
    <source>
        <dbReference type="ARBA" id="ARBA00000085"/>
    </source>
</evidence>
<evidence type="ECO:0000259" key="8">
    <source>
        <dbReference type="PROSITE" id="PS50112"/>
    </source>
</evidence>
<accession>A0A1M5AJR4</accession>
<dbReference type="InterPro" id="IPR000700">
    <property type="entry name" value="PAS-assoc_C"/>
</dbReference>
<dbReference type="Gene3D" id="1.10.287.130">
    <property type="match status" value="1"/>
</dbReference>
<feature type="domain" description="PAC" evidence="9">
    <location>
        <begin position="328"/>
        <end position="380"/>
    </location>
</feature>
<dbReference type="InterPro" id="IPR035965">
    <property type="entry name" value="PAS-like_dom_sf"/>
</dbReference>
<dbReference type="CDD" id="cd00130">
    <property type="entry name" value="PAS"/>
    <property type="match status" value="4"/>
</dbReference>
<dbReference type="Gene3D" id="3.30.450.20">
    <property type="entry name" value="PAS domain"/>
    <property type="match status" value="5"/>
</dbReference>
<feature type="domain" description="Histidine kinase" evidence="7">
    <location>
        <begin position="692"/>
        <end position="908"/>
    </location>
</feature>
<dbReference type="Pfam" id="PF08447">
    <property type="entry name" value="PAS_3"/>
    <property type="match status" value="1"/>
</dbReference>
<dbReference type="CDD" id="cd00082">
    <property type="entry name" value="HisKA"/>
    <property type="match status" value="1"/>
</dbReference>
<evidence type="ECO:0000313" key="10">
    <source>
        <dbReference type="EMBL" id="SHF30376.1"/>
    </source>
</evidence>
<keyword evidence="11" id="KW-1185">Reference proteome</keyword>
<dbReference type="SUPFAM" id="SSF55785">
    <property type="entry name" value="PYP-like sensor domain (PAS domain)"/>
    <property type="match status" value="4"/>
</dbReference>
<dbReference type="SMART" id="SM00388">
    <property type="entry name" value="HisKA"/>
    <property type="match status" value="1"/>
</dbReference>
<dbReference type="GO" id="GO:0000155">
    <property type="term" value="F:phosphorelay sensor kinase activity"/>
    <property type="evidence" value="ECO:0007669"/>
    <property type="project" value="InterPro"/>
</dbReference>
<dbReference type="InterPro" id="IPR036890">
    <property type="entry name" value="HATPase_C_sf"/>
</dbReference>
<dbReference type="CDD" id="cd00075">
    <property type="entry name" value="HATPase"/>
    <property type="match status" value="1"/>
</dbReference>
<evidence type="ECO:0000256" key="5">
    <source>
        <dbReference type="ARBA" id="ARBA00022777"/>
    </source>
</evidence>
<feature type="domain" description="PAS" evidence="8">
    <location>
        <begin position="383"/>
        <end position="450"/>
    </location>
</feature>
<dbReference type="OrthoDB" id="9808408at2"/>
<dbReference type="AlphaFoldDB" id="A0A1M5AJR4"/>
<dbReference type="Pfam" id="PF13426">
    <property type="entry name" value="PAS_9"/>
    <property type="match status" value="2"/>
</dbReference>
<dbReference type="PROSITE" id="PS50109">
    <property type="entry name" value="HIS_KIN"/>
    <property type="match status" value="1"/>
</dbReference>
<feature type="domain" description="PAS" evidence="8">
    <location>
        <begin position="121"/>
        <end position="196"/>
    </location>
</feature>
<evidence type="ECO:0000259" key="7">
    <source>
        <dbReference type="PROSITE" id="PS50109"/>
    </source>
</evidence>
<proteinExistence type="predicted"/>
<dbReference type="PANTHER" id="PTHR43711:SF26">
    <property type="entry name" value="SENSOR HISTIDINE KINASE RCSC"/>
    <property type="match status" value="1"/>
</dbReference>
<evidence type="ECO:0000256" key="3">
    <source>
        <dbReference type="ARBA" id="ARBA00022553"/>
    </source>
</evidence>
<dbReference type="Pfam" id="PF02518">
    <property type="entry name" value="HATPase_c"/>
    <property type="match status" value="1"/>
</dbReference>
<dbReference type="InterPro" id="IPR003661">
    <property type="entry name" value="HisK_dim/P_dom"/>
</dbReference>
<dbReference type="InterPro" id="IPR013655">
    <property type="entry name" value="PAS_fold_3"/>
</dbReference>
<dbReference type="FunFam" id="3.30.565.10:FF:000006">
    <property type="entry name" value="Sensor histidine kinase WalK"/>
    <property type="match status" value="1"/>
</dbReference>
<feature type="domain" description="PAS" evidence="8">
    <location>
        <begin position="7"/>
        <end position="60"/>
    </location>
</feature>
<keyword evidence="4" id="KW-0808">Transferase</keyword>
<dbReference type="SUPFAM" id="SSF47384">
    <property type="entry name" value="Homodimeric domain of signal transducing histidine kinase"/>
    <property type="match status" value="1"/>
</dbReference>
<dbReference type="InterPro" id="IPR003594">
    <property type="entry name" value="HATPase_dom"/>
</dbReference>
<dbReference type="Pfam" id="PF00512">
    <property type="entry name" value="HisKA"/>
    <property type="match status" value="1"/>
</dbReference>
<keyword evidence="3" id="KW-0597">Phosphoprotein</keyword>
<evidence type="ECO:0000256" key="6">
    <source>
        <dbReference type="ARBA" id="ARBA00023012"/>
    </source>
</evidence>
<dbReference type="InterPro" id="IPR050736">
    <property type="entry name" value="Sensor_HK_Regulatory"/>
</dbReference>
<dbReference type="InterPro" id="IPR001610">
    <property type="entry name" value="PAC"/>
</dbReference>
<dbReference type="InterPro" id="IPR000014">
    <property type="entry name" value="PAS"/>
</dbReference>
<dbReference type="SMART" id="SM00091">
    <property type="entry name" value="PAS"/>
    <property type="match status" value="4"/>
</dbReference>
<evidence type="ECO:0000256" key="4">
    <source>
        <dbReference type="ARBA" id="ARBA00022679"/>
    </source>
</evidence>
<dbReference type="SMART" id="SM00387">
    <property type="entry name" value="HATPase_c"/>
    <property type="match status" value="1"/>
</dbReference>
<dbReference type="Proteomes" id="UP000184406">
    <property type="component" value="Unassembled WGS sequence"/>
</dbReference>
<evidence type="ECO:0000313" key="11">
    <source>
        <dbReference type="Proteomes" id="UP000184406"/>
    </source>
</evidence>
<reference evidence="11" key="1">
    <citation type="submission" date="2016-11" db="EMBL/GenBank/DDBJ databases">
        <authorList>
            <person name="Varghese N."/>
            <person name="Submissions S."/>
        </authorList>
    </citation>
    <scope>NUCLEOTIDE SEQUENCE [LARGE SCALE GENOMIC DNA]</scope>
    <source>
        <strain evidence="11">DSM 17539</strain>
    </source>
</reference>
<dbReference type="InterPro" id="IPR036097">
    <property type="entry name" value="HisK_dim/P_sf"/>
</dbReference>
<protein>
    <recommendedName>
        <fullName evidence="2">histidine kinase</fullName>
        <ecNumber evidence="2">2.7.13.3</ecNumber>
    </recommendedName>
</protein>
<dbReference type="EMBL" id="FQUX01000003">
    <property type="protein sequence ID" value="SHF30376.1"/>
    <property type="molecule type" value="Genomic_DNA"/>
</dbReference>
<feature type="domain" description="PAS" evidence="8">
    <location>
        <begin position="252"/>
        <end position="323"/>
    </location>
</feature>
<dbReference type="EC" id="2.7.13.3" evidence="2"/>
<dbReference type="SMART" id="SM00086">
    <property type="entry name" value="PAC"/>
    <property type="match status" value="4"/>
</dbReference>
<dbReference type="NCBIfam" id="TIGR00229">
    <property type="entry name" value="sensory_box"/>
    <property type="match status" value="4"/>
</dbReference>
<dbReference type="InterPro" id="IPR013656">
    <property type="entry name" value="PAS_4"/>
</dbReference>
<dbReference type="Gene3D" id="3.30.565.10">
    <property type="entry name" value="Histidine kinase-like ATPase, C-terminal domain"/>
    <property type="match status" value="1"/>
</dbReference>
<dbReference type="PROSITE" id="PS50112">
    <property type="entry name" value="PAS"/>
    <property type="match status" value="4"/>
</dbReference>
<evidence type="ECO:0000256" key="2">
    <source>
        <dbReference type="ARBA" id="ARBA00012438"/>
    </source>
</evidence>
<dbReference type="PROSITE" id="PS50113">
    <property type="entry name" value="PAC"/>
    <property type="match status" value="3"/>
</dbReference>
<name>A0A1M5AJR4_9FLAO</name>
<keyword evidence="6" id="KW-0902">Two-component regulatory system</keyword>
<dbReference type="PANTHER" id="PTHR43711">
    <property type="entry name" value="TWO-COMPONENT HISTIDINE KINASE"/>
    <property type="match status" value="1"/>
</dbReference>